<accession>A0A074LMR5</accession>
<sequence length="205" mass="23351">MPERLKPLYMMFPESLIPYPPDASVPQGYQLRLYRDEDAPAVLKLLAGEGWGMEDGKYLDFLNHCLPEGLFLIVERESGEIVATGSALHNPQGGHYRFPFGGSIGYVVVHPEHRGKGLGELVTAVALRRLIRGGYRNIWIGTTDDRLPALKTYLKLRFVPFLYEPGMEDRWHLVHVQLNLPSLTREWIVPHDNKKTPRDQEASHV</sequence>
<dbReference type="Proteomes" id="UP000027931">
    <property type="component" value="Unassembled WGS sequence"/>
</dbReference>
<dbReference type="OrthoDB" id="581534at2"/>
<evidence type="ECO:0000313" key="3">
    <source>
        <dbReference type="Proteomes" id="UP000027931"/>
    </source>
</evidence>
<dbReference type="EMBL" id="JMIR01000031">
    <property type="protein sequence ID" value="KEO81815.1"/>
    <property type="molecule type" value="Genomic_DNA"/>
</dbReference>
<dbReference type="STRING" id="1157490.EL26_18410"/>
<dbReference type="InterPro" id="IPR016181">
    <property type="entry name" value="Acyl_CoA_acyltransferase"/>
</dbReference>
<evidence type="ECO:0000259" key="1">
    <source>
        <dbReference type="PROSITE" id="PS51186"/>
    </source>
</evidence>
<dbReference type="CDD" id="cd04301">
    <property type="entry name" value="NAT_SF"/>
    <property type="match status" value="1"/>
</dbReference>
<proteinExistence type="predicted"/>
<reference evidence="2 3" key="1">
    <citation type="journal article" date="2013" name="Int. J. Syst. Evol. Microbiol.">
        <title>Tumebacillus flagellatus sp. nov., an alpha-amylase/pullulanase-producing bacterium isolated from cassava wastewater.</title>
        <authorList>
            <person name="Wang Q."/>
            <person name="Xie N."/>
            <person name="Qin Y."/>
            <person name="Shen N."/>
            <person name="Zhu J."/>
            <person name="Mi H."/>
            <person name="Huang R."/>
        </authorList>
    </citation>
    <scope>NUCLEOTIDE SEQUENCE [LARGE SCALE GENOMIC DNA]</scope>
    <source>
        <strain evidence="2 3">GST4</strain>
    </source>
</reference>
<dbReference type="InterPro" id="IPR000182">
    <property type="entry name" value="GNAT_dom"/>
</dbReference>
<dbReference type="GO" id="GO:0016747">
    <property type="term" value="F:acyltransferase activity, transferring groups other than amino-acyl groups"/>
    <property type="evidence" value="ECO:0007669"/>
    <property type="project" value="InterPro"/>
</dbReference>
<comment type="caution">
    <text evidence="2">The sequence shown here is derived from an EMBL/GenBank/DDBJ whole genome shotgun (WGS) entry which is preliminary data.</text>
</comment>
<dbReference type="PROSITE" id="PS51186">
    <property type="entry name" value="GNAT"/>
    <property type="match status" value="1"/>
</dbReference>
<dbReference type="Gene3D" id="3.40.630.30">
    <property type="match status" value="1"/>
</dbReference>
<dbReference type="Pfam" id="PF00583">
    <property type="entry name" value="Acetyltransf_1"/>
    <property type="match status" value="1"/>
</dbReference>
<organism evidence="2 3">
    <name type="scientific">Tumebacillus flagellatus</name>
    <dbReference type="NCBI Taxonomy" id="1157490"/>
    <lineage>
        <taxon>Bacteria</taxon>
        <taxon>Bacillati</taxon>
        <taxon>Bacillota</taxon>
        <taxon>Bacilli</taxon>
        <taxon>Bacillales</taxon>
        <taxon>Alicyclobacillaceae</taxon>
        <taxon>Tumebacillus</taxon>
    </lineage>
</organism>
<dbReference type="AlphaFoldDB" id="A0A074LMR5"/>
<evidence type="ECO:0000313" key="2">
    <source>
        <dbReference type="EMBL" id="KEO81815.1"/>
    </source>
</evidence>
<dbReference type="eggNOG" id="COG0456">
    <property type="taxonomic scope" value="Bacteria"/>
</dbReference>
<name>A0A074LMR5_9BACL</name>
<gene>
    <name evidence="2" type="ORF">EL26_18410</name>
</gene>
<keyword evidence="3" id="KW-1185">Reference proteome</keyword>
<dbReference type="RefSeq" id="WP_038091846.1">
    <property type="nucleotide sequence ID" value="NZ_JMIR01000031.1"/>
</dbReference>
<feature type="domain" description="N-acetyltransferase" evidence="1">
    <location>
        <begin position="29"/>
        <end position="186"/>
    </location>
</feature>
<protein>
    <recommendedName>
        <fullName evidence="1">N-acetyltransferase domain-containing protein</fullName>
    </recommendedName>
</protein>
<dbReference type="SUPFAM" id="SSF55729">
    <property type="entry name" value="Acyl-CoA N-acyltransferases (Nat)"/>
    <property type="match status" value="1"/>
</dbReference>